<dbReference type="GO" id="GO:0030686">
    <property type="term" value="C:90S preribosome"/>
    <property type="evidence" value="ECO:0007669"/>
    <property type="project" value="TreeGrafter"/>
</dbReference>
<gene>
    <name evidence="9" type="primary">NAT10</name>
    <name evidence="15" type="ORF">B0H15DRAFT_785075</name>
</gene>
<dbReference type="FunFam" id="3.40.50.11040:FF:000002">
    <property type="entry name" value="RNA cytidine acetyltransferase"/>
    <property type="match status" value="1"/>
</dbReference>
<dbReference type="InterPro" id="IPR027992">
    <property type="entry name" value="tRNA_bind_dom"/>
</dbReference>
<keyword evidence="6 9" id="KW-0067">ATP-binding</keyword>
<dbReference type="GO" id="GO:1904812">
    <property type="term" value="P:rRNA acetylation involved in maturation of SSU-rRNA"/>
    <property type="evidence" value="ECO:0007669"/>
    <property type="project" value="InterPro"/>
</dbReference>
<evidence type="ECO:0000256" key="2">
    <source>
        <dbReference type="ARBA" id="ARBA00022552"/>
    </source>
</evidence>
<dbReference type="Gene3D" id="3.40.50.300">
    <property type="entry name" value="P-loop containing nucleotide triphosphate hydrolases"/>
    <property type="match status" value="1"/>
</dbReference>
<dbReference type="Pfam" id="PF05127">
    <property type="entry name" value="NAT10_TcmA_helicase"/>
    <property type="match status" value="1"/>
</dbReference>
<proteinExistence type="inferred from homology"/>
<dbReference type="InterPro" id="IPR033688">
    <property type="entry name" value="NAT10"/>
</dbReference>
<evidence type="ECO:0000256" key="8">
    <source>
        <dbReference type="ARBA" id="ARBA00023315"/>
    </source>
</evidence>
<feature type="domain" description="TcmA/NAT10 helicase" evidence="11">
    <location>
        <begin position="279"/>
        <end position="498"/>
    </location>
</feature>
<evidence type="ECO:0000256" key="5">
    <source>
        <dbReference type="ARBA" id="ARBA00022741"/>
    </source>
</evidence>
<dbReference type="InterPro" id="IPR032672">
    <property type="entry name" value="TmcA/NAT10/Kre33"/>
</dbReference>
<dbReference type="GO" id="GO:1990883">
    <property type="term" value="F:18S rRNA cytidine N-acetyltransferase activity"/>
    <property type="evidence" value="ECO:0007669"/>
    <property type="project" value="TreeGrafter"/>
</dbReference>
<comment type="caution">
    <text evidence="9">Lacks conserved residue(s) required for the propagation of feature annotation.</text>
</comment>
<comment type="catalytic activity">
    <reaction evidence="9">
        <text>a cytidine in 18S rRNA + acetyl-CoA + ATP + H2O = an N(4)-acetylcytidine in 18S rRNA + ADP + phosphate + CoA + H(+)</text>
        <dbReference type="Rhea" id="RHEA:51424"/>
        <dbReference type="Rhea" id="RHEA-COMP:13575"/>
        <dbReference type="Rhea" id="RHEA-COMP:13576"/>
        <dbReference type="ChEBI" id="CHEBI:15377"/>
        <dbReference type="ChEBI" id="CHEBI:15378"/>
        <dbReference type="ChEBI" id="CHEBI:30616"/>
        <dbReference type="ChEBI" id="CHEBI:43474"/>
        <dbReference type="ChEBI" id="CHEBI:57287"/>
        <dbReference type="ChEBI" id="CHEBI:57288"/>
        <dbReference type="ChEBI" id="CHEBI:74900"/>
        <dbReference type="ChEBI" id="CHEBI:82748"/>
        <dbReference type="ChEBI" id="CHEBI:456216"/>
    </reaction>
</comment>
<dbReference type="PANTHER" id="PTHR10925:SF5">
    <property type="entry name" value="RNA CYTIDINE ACETYLTRANSFERASE"/>
    <property type="match status" value="1"/>
</dbReference>
<comment type="caution">
    <text evidence="15">The sequence shown here is derived from an EMBL/GenBank/DDBJ whole genome shotgun (WGS) entry which is preliminary data.</text>
</comment>
<evidence type="ECO:0000256" key="6">
    <source>
        <dbReference type="ARBA" id="ARBA00022840"/>
    </source>
</evidence>
<feature type="binding site" evidence="9">
    <location>
        <begin position="648"/>
        <end position="654"/>
    </location>
    <ligand>
        <name>acetyl-CoA</name>
        <dbReference type="ChEBI" id="CHEBI:57288"/>
    </ligand>
</feature>
<accession>A0AAD6TYA5</accession>
<feature type="binding site" evidence="9">
    <location>
        <begin position="284"/>
        <end position="293"/>
    </location>
    <ligand>
        <name>ATP</name>
        <dbReference type="ChEBI" id="CHEBI:30616"/>
    </ligand>
</feature>
<evidence type="ECO:0000259" key="14">
    <source>
        <dbReference type="Pfam" id="PF13725"/>
    </source>
</evidence>
<evidence type="ECO:0000259" key="11">
    <source>
        <dbReference type="Pfam" id="PF05127"/>
    </source>
</evidence>
<dbReference type="Gene3D" id="3.40.630.30">
    <property type="match status" value="1"/>
</dbReference>
<dbReference type="EMBL" id="JARJCN010000041">
    <property type="protein sequence ID" value="KAJ7083383.1"/>
    <property type="molecule type" value="Genomic_DNA"/>
</dbReference>
<dbReference type="EC" id="2.3.1.-" evidence="9"/>
<feature type="region of interest" description="Disordered" evidence="10">
    <location>
        <begin position="433"/>
        <end position="467"/>
    </location>
</feature>
<keyword evidence="5 9" id="KW-0547">Nucleotide-binding</keyword>
<comment type="similarity">
    <text evidence="9">Belongs to the RNA cytidine acetyltransferase family. NAT10 subfamily.</text>
</comment>
<feature type="binding site" evidence="9">
    <location>
        <position position="741"/>
    </location>
    <ligand>
        <name>acetyl-CoA</name>
        <dbReference type="ChEBI" id="CHEBI:57288"/>
    </ligand>
</feature>
<dbReference type="GO" id="GO:0005730">
    <property type="term" value="C:nucleolus"/>
    <property type="evidence" value="ECO:0007669"/>
    <property type="project" value="UniProtKB-SubCell"/>
</dbReference>
<dbReference type="HAMAP" id="MF_03211">
    <property type="entry name" value="RNA_acetyltr_Nat10"/>
    <property type="match status" value="1"/>
</dbReference>
<feature type="compositionally biased region" description="Basic and acidic residues" evidence="10">
    <location>
        <begin position="1037"/>
        <end position="1052"/>
    </location>
</feature>
<keyword evidence="7 9" id="KW-0539">Nucleus</keyword>
<sequence>MRKQLDPRIPILINNNVKKNHRSFIVLVGDKGRDQIVNLHFLLSQARVSARPSVLWCYKKELGFTSHRKKLEDKIKRDVKRGLREPNEKNPFEIFVTVTDIRYTYYKESDKILGNTYGMCVLQDFEAITPNLLARTIETVEGGGLIVLLLKTMTSLKQLYTMTMDVHSRYRTSSHDSVVARFNERFILSLGSCEDCLVLDDELNVLPISRGKDIVPLDEDSVPKAPPDQAQLNDLRETLADTTPAGPLLTLSKTLDQAQALLTFIEAISEKTLSSTVTLTAARGRGKSAALGLAIAAALAHGYSNIFVTSPSPENLKTLFEFIFKGMDVLGYEEHLDYDIMQSVGMEGGAKGAVVRVDVFKSHRQTIQYIQPQDAHVLGQAELVIIDEAAAIPLPLVRNLIGPYLVFLASTINGYEGTGRSLSLKLIQQLRESTRPSLSKAPAGTTASKDDNASTPAAKKHPKPAPKVRTLREVKLTTPIRYGAGDRIEKWLYNVLCLSATTSSSSSHRGTPHPSTCTLFYVNRDTLFSYHPASEVFLQRMMALYVASHYKNQPNDLQMLSDAPAHHLFVLLPPIKDDEDVLPEPLVVLQVALEGGLSKDTVMDGAGRGRSASGDMIPWVLSGQFLESGFAALKGGRIVRVACNPDYIDMGYGSRALQALNSFYSGEYYNFDEAEAAAPSYPNIGEFDPATSDLQTEKPTVRAVSSMPPLLQRLSERKPEILDYLGVSYGLTGQLLRFWKKAGYVPLYLRQTASELTGEHSCVMVRGLSSSGSPEWLGEFAKDFRRRLISLLSYKFREFGSVTALSILEAVNTGLRTVDAGPAKSGELTSTELGHLLTPFDLKRLEAYANNMLDYHAILDLVPTIAALFFEKRLSGTEEEGGVHLSAVQSAILLGLGLQRKEIEEIETELTLPVSQTLALFSKVIRKITKRLVGIQKAAIGADIPDPSIRPVTLPGDMSAAPITVTVAEELDEAGANEMSKEKQRQREMIDSLDLKKYAINNPAADWSMAEGQIGKGRGNTVVSIKSTAATGQKRKSAPEDADKGDSGNQDKKTRRGKKVKR</sequence>
<feature type="region of interest" description="Disordered" evidence="10">
    <location>
        <begin position="1025"/>
        <end position="1062"/>
    </location>
</feature>
<comment type="catalytic activity">
    <reaction evidence="9">
        <text>a cytidine in tRNA + acetyl-CoA + ATP + H2O = an N(4)-acetylcytidine in tRNA + ADP + phosphate + CoA + H(+)</text>
        <dbReference type="Rhea" id="RHEA:53876"/>
        <dbReference type="Rhea" id="RHEA-COMP:13670"/>
        <dbReference type="Rhea" id="RHEA-COMP:13671"/>
        <dbReference type="ChEBI" id="CHEBI:15377"/>
        <dbReference type="ChEBI" id="CHEBI:15378"/>
        <dbReference type="ChEBI" id="CHEBI:30616"/>
        <dbReference type="ChEBI" id="CHEBI:43474"/>
        <dbReference type="ChEBI" id="CHEBI:57287"/>
        <dbReference type="ChEBI" id="CHEBI:57288"/>
        <dbReference type="ChEBI" id="CHEBI:74900"/>
        <dbReference type="ChEBI" id="CHEBI:82748"/>
        <dbReference type="ChEBI" id="CHEBI:456216"/>
    </reaction>
</comment>
<dbReference type="GO" id="GO:0051391">
    <property type="term" value="P:tRNA acetylation"/>
    <property type="evidence" value="ECO:0007669"/>
    <property type="project" value="UniProtKB-UniRule"/>
</dbReference>
<dbReference type="GO" id="GO:0005524">
    <property type="term" value="F:ATP binding"/>
    <property type="evidence" value="ECO:0007669"/>
    <property type="project" value="UniProtKB-UniRule"/>
</dbReference>
<evidence type="ECO:0000259" key="12">
    <source>
        <dbReference type="Pfam" id="PF08351"/>
    </source>
</evidence>
<keyword evidence="8 9" id="KW-0012">Acyltransferase</keyword>
<feature type="domain" description="Possible tRNA binding" evidence="14">
    <location>
        <begin position="776"/>
        <end position="1011"/>
    </location>
</feature>
<feature type="compositionally biased region" description="Basic residues" evidence="10">
    <location>
        <begin position="1053"/>
        <end position="1062"/>
    </location>
</feature>
<dbReference type="Pfam" id="PF08351">
    <property type="entry name" value="TmcA_N"/>
    <property type="match status" value="1"/>
</dbReference>
<dbReference type="InterPro" id="IPR007807">
    <property type="entry name" value="TcmA/NAT10_helicase"/>
</dbReference>
<organism evidence="15 16">
    <name type="scientific">Mycena belliarum</name>
    <dbReference type="NCBI Taxonomy" id="1033014"/>
    <lineage>
        <taxon>Eukaryota</taxon>
        <taxon>Fungi</taxon>
        <taxon>Dikarya</taxon>
        <taxon>Basidiomycota</taxon>
        <taxon>Agaricomycotina</taxon>
        <taxon>Agaricomycetes</taxon>
        <taxon>Agaricomycetidae</taxon>
        <taxon>Agaricales</taxon>
        <taxon>Marasmiineae</taxon>
        <taxon>Mycenaceae</taxon>
        <taxon>Mycena</taxon>
    </lineage>
</organism>
<dbReference type="Pfam" id="PF13718">
    <property type="entry name" value="GNAT_acetyltr_2"/>
    <property type="match status" value="1"/>
</dbReference>
<evidence type="ECO:0000259" key="13">
    <source>
        <dbReference type="Pfam" id="PF13718"/>
    </source>
</evidence>
<keyword evidence="2 9" id="KW-0698">rRNA processing</keyword>
<dbReference type="Pfam" id="PF13725">
    <property type="entry name" value="tRNA_bind_2"/>
    <property type="match status" value="1"/>
</dbReference>
<evidence type="ECO:0000256" key="9">
    <source>
        <dbReference type="HAMAP-Rule" id="MF_03211"/>
    </source>
</evidence>
<evidence type="ECO:0000256" key="7">
    <source>
        <dbReference type="ARBA" id="ARBA00023242"/>
    </source>
</evidence>
<keyword evidence="3 9" id="KW-0808">Transferase</keyword>
<evidence type="ECO:0000313" key="16">
    <source>
        <dbReference type="Proteomes" id="UP001222325"/>
    </source>
</evidence>
<evidence type="ECO:0000256" key="1">
    <source>
        <dbReference type="ARBA" id="ARBA00004604"/>
    </source>
</evidence>
<dbReference type="InterPro" id="IPR027417">
    <property type="entry name" value="P-loop_NTPase"/>
</dbReference>
<comment type="subcellular location">
    <subcellularLocation>
        <location evidence="1 9">Nucleus</location>
        <location evidence="1 9">Nucleolus</location>
    </subcellularLocation>
</comment>
<evidence type="ECO:0000256" key="10">
    <source>
        <dbReference type="SAM" id="MobiDB-lite"/>
    </source>
</evidence>
<feature type="binding site" evidence="9">
    <location>
        <position position="481"/>
    </location>
    <ligand>
        <name>ATP</name>
        <dbReference type="ChEBI" id="CHEBI:30616"/>
    </ligand>
</feature>
<protein>
    <recommendedName>
        <fullName evidence="9">RNA cytidine acetyltransferase</fullName>
        <ecNumber evidence="9">2.3.1.-</ecNumber>
    </recommendedName>
    <alternativeName>
        <fullName evidence="9">18S rRNA cytosine acetyltransferase</fullName>
    </alternativeName>
</protein>
<dbReference type="GO" id="GO:0000049">
    <property type="term" value="F:tRNA binding"/>
    <property type="evidence" value="ECO:0007669"/>
    <property type="project" value="TreeGrafter"/>
</dbReference>
<dbReference type="PANTHER" id="PTHR10925">
    <property type="entry name" value="N-ACETYLTRANSFERASE 10"/>
    <property type="match status" value="1"/>
</dbReference>
<evidence type="ECO:0000256" key="3">
    <source>
        <dbReference type="ARBA" id="ARBA00022679"/>
    </source>
</evidence>
<evidence type="ECO:0000313" key="15">
    <source>
        <dbReference type="EMBL" id="KAJ7083383.1"/>
    </source>
</evidence>
<keyword evidence="4 9" id="KW-0819">tRNA processing</keyword>
<dbReference type="InterPro" id="IPR013562">
    <property type="entry name" value="TmcA/NAT10_N"/>
</dbReference>
<dbReference type="Gene3D" id="3.40.50.11040">
    <property type="match status" value="1"/>
</dbReference>
<evidence type="ECO:0000256" key="4">
    <source>
        <dbReference type="ARBA" id="ARBA00022694"/>
    </source>
</evidence>
<dbReference type="AlphaFoldDB" id="A0AAD6TYA5"/>
<keyword evidence="16" id="KW-1185">Reference proteome</keyword>
<dbReference type="Proteomes" id="UP001222325">
    <property type="component" value="Unassembled WGS sequence"/>
</dbReference>
<feature type="domain" description="TmcA/NAT10 N-terminal" evidence="12">
    <location>
        <begin position="13"/>
        <end position="200"/>
    </location>
</feature>
<name>A0AAD6TYA5_9AGAR</name>
<reference evidence="15" key="1">
    <citation type="submission" date="2023-03" db="EMBL/GenBank/DDBJ databases">
        <title>Massive genome expansion in bonnet fungi (Mycena s.s.) driven by repeated elements and novel gene families across ecological guilds.</title>
        <authorList>
            <consortium name="Lawrence Berkeley National Laboratory"/>
            <person name="Harder C.B."/>
            <person name="Miyauchi S."/>
            <person name="Viragh M."/>
            <person name="Kuo A."/>
            <person name="Thoen E."/>
            <person name="Andreopoulos B."/>
            <person name="Lu D."/>
            <person name="Skrede I."/>
            <person name="Drula E."/>
            <person name="Henrissat B."/>
            <person name="Morin E."/>
            <person name="Kohler A."/>
            <person name="Barry K."/>
            <person name="LaButti K."/>
            <person name="Morin E."/>
            <person name="Salamov A."/>
            <person name="Lipzen A."/>
            <person name="Mereny Z."/>
            <person name="Hegedus B."/>
            <person name="Baldrian P."/>
            <person name="Stursova M."/>
            <person name="Weitz H."/>
            <person name="Taylor A."/>
            <person name="Grigoriev I.V."/>
            <person name="Nagy L.G."/>
            <person name="Martin F."/>
            <person name="Kauserud H."/>
        </authorList>
    </citation>
    <scope>NUCLEOTIDE SEQUENCE</scope>
    <source>
        <strain evidence="15">CBHHK173m</strain>
    </source>
</reference>
<dbReference type="InterPro" id="IPR000182">
    <property type="entry name" value="GNAT_dom"/>
</dbReference>
<comment type="subunit">
    <text evidence="9">Interacts with TAN1.</text>
</comment>
<feature type="domain" description="N-acetyltransferase" evidence="13">
    <location>
        <begin position="540"/>
        <end position="768"/>
    </location>
</feature>
<comment type="function">
    <text evidence="9">RNA cytidine acetyltransferase with specificity toward both 18S rRNA and tRNAs. Catalyzes the formation of N(4)-acetylcytidine (ac4C) in 18S rRNA. Required for early nucleolar cleavages of precursor rRNA at sites A0, A1 and A2 during 18S rRNA synthesis. Catalyzes the formation of ac4C in serine and leucine tRNAs. Requires the tRNA-binding adapter protein TAN1 for full tRNA acetyltransferase activity but not for 18S rRNA acetylation.</text>
</comment>